<keyword evidence="10" id="KW-1185">Reference proteome</keyword>
<dbReference type="GO" id="GO:0022857">
    <property type="term" value="F:transmembrane transporter activity"/>
    <property type="evidence" value="ECO:0007669"/>
    <property type="project" value="InterPro"/>
</dbReference>
<evidence type="ECO:0000256" key="5">
    <source>
        <dbReference type="ARBA" id="ARBA00022989"/>
    </source>
</evidence>
<feature type="transmembrane region" description="Helical" evidence="7">
    <location>
        <begin position="283"/>
        <end position="302"/>
    </location>
</feature>
<evidence type="ECO:0000256" key="4">
    <source>
        <dbReference type="ARBA" id="ARBA00022692"/>
    </source>
</evidence>
<keyword evidence="2" id="KW-0813">Transport</keyword>
<feature type="transmembrane region" description="Helical" evidence="7">
    <location>
        <begin position="471"/>
        <end position="495"/>
    </location>
</feature>
<keyword evidence="3" id="KW-1003">Cell membrane</keyword>
<dbReference type="PANTHER" id="PTHR43045">
    <property type="entry name" value="SHIKIMATE TRANSPORTER"/>
    <property type="match status" value="1"/>
</dbReference>
<organism evidence="9 10">
    <name type="scientific">Bradyrhizobium pachyrhizi</name>
    <dbReference type="NCBI Taxonomy" id="280333"/>
    <lineage>
        <taxon>Bacteria</taxon>
        <taxon>Pseudomonadati</taxon>
        <taxon>Pseudomonadota</taxon>
        <taxon>Alphaproteobacteria</taxon>
        <taxon>Hyphomicrobiales</taxon>
        <taxon>Nitrobacteraceae</taxon>
        <taxon>Bradyrhizobium</taxon>
    </lineage>
</organism>
<keyword evidence="4 7" id="KW-0812">Transmembrane</keyword>
<evidence type="ECO:0000256" key="2">
    <source>
        <dbReference type="ARBA" id="ARBA00022448"/>
    </source>
</evidence>
<feature type="transmembrane region" description="Helical" evidence="7">
    <location>
        <begin position="192"/>
        <end position="211"/>
    </location>
</feature>
<dbReference type="Pfam" id="PF00083">
    <property type="entry name" value="Sugar_tr"/>
    <property type="match status" value="1"/>
</dbReference>
<proteinExistence type="predicted"/>
<dbReference type="InterPro" id="IPR005829">
    <property type="entry name" value="Sugar_transporter_CS"/>
</dbReference>
<keyword evidence="6 7" id="KW-0472">Membrane</keyword>
<name>A0A844SKN7_9BRAD</name>
<dbReference type="InterPro" id="IPR036259">
    <property type="entry name" value="MFS_trans_sf"/>
</dbReference>
<comment type="subcellular location">
    <subcellularLocation>
        <location evidence="1">Cell membrane</location>
        <topology evidence="1">Multi-pass membrane protein</topology>
    </subcellularLocation>
</comment>
<feature type="transmembrane region" description="Helical" evidence="7">
    <location>
        <begin position="100"/>
        <end position="127"/>
    </location>
</feature>
<dbReference type="AlphaFoldDB" id="A0A844SKN7"/>
<gene>
    <name evidence="9" type="ORF">GPL21_05180</name>
</gene>
<feature type="transmembrane region" description="Helical" evidence="7">
    <location>
        <begin position="431"/>
        <end position="459"/>
    </location>
</feature>
<evidence type="ECO:0000256" key="7">
    <source>
        <dbReference type="SAM" id="Phobius"/>
    </source>
</evidence>
<keyword evidence="5 7" id="KW-1133">Transmembrane helix</keyword>
<feature type="transmembrane region" description="Helical" evidence="7">
    <location>
        <begin position="161"/>
        <end position="180"/>
    </location>
</feature>
<comment type="caution">
    <text evidence="9">The sequence shown here is derived from an EMBL/GenBank/DDBJ whole genome shotgun (WGS) entry which is preliminary data.</text>
</comment>
<dbReference type="InterPro" id="IPR020846">
    <property type="entry name" value="MFS_dom"/>
</dbReference>
<dbReference type="PANTHER" id="PTHR43045:SF7">
    <property type="entry name" value="MAJOR FACILITATOR SUPERFAMILY TRANSPORTER"/>
    <property type="match status" value="1"/>
</dbReference>
<feature type="transmembrane region" description="Helical" evidence="7">
    <location>
        <begin position="57"/>
        <end position="80"/>
    </location>
</feature>
<dbReference type="PROSITE" id="PS50850">
    <property type="entry name" value="MFS"/>
    <property type="match status" value="1"/>
</dbReference>
<accession>A0A844SKN7</accession>
<evidence type="ECO:0000259" key="8">
    <source>
        <dbReference type="PROSITE" id="PS50850"/>
    </source>
</evidence>
<evidence type="ECO:0000313" key="10">
    <source>
        <dbReference type="Proteomes" id="UP000436468"/>
    </source>
</evidence>
<dbReference type="Proteomes" id="UP000436468">
    <property type="component" value="Unassembled WGS sequence"/>
</dbReference>
<dbReference type="FunFam" id="1.20.1250.20:FF:000001">
    <property type="entry name" value="Dicarboxylate MFS transporter"/>
    <property type="match status" value="1"/>
</dbReference>
<protein>
    <submittedName>
        <fullName evidence="9">MFS transporter</fullName>
    </submittedName>
</protein>
<evidence type="ECO:0000313" key="9">
    <source>
        <dbReference type="EMBL" id="MVT64504.1"/>
    </source>
</evidence>
<feature type="transmembrane region" description="Helical" evidence="7">
    <location>
        <begin position="501"/>
        <end position="520"/>
    </location>
</feature>
<reference evidence="9 10" key="1">
    <citation type="submission" date="2019-12" db="EMBL/GenBank/DDBJ databases">
        <title>Draft genome sequences Bradyrhizobium cajani AMBPC1010, Bradyrhizobium pachyrhizi AMBPC1040 and Bradyrhizobium yuanmingense ALSPC3051, three plant growth promoting strains isolated from nodules of Cajanus cajan L. in Dominican Republic.</title>
        <authorList>
            <person name="Flores-Felix J.D."/>
            <person name="Araujo J."/>
            <person name="Diaz-Alcantara C."/>
            <person name="Gonzalez-Andres F."/>
            <person name="Velazquez E."/>
        </authorList>
    </citation>
    <scope>NUCLEOTIDE SEQUENCE [LARGE SCALE GENOMIC DNA]</scope>
    <source>
        <strain evidence="9 10">1040</strain>
    </source>
</reference>
<dbReference type="EMBL" id="WQNF01000003">
    <property type="protein sequence ID" value="MVT64504.1"/>
    <property type="molecule type" value="Genomic_DNA"/>
</dbReference>
<evidence type="ECO:0000256" key="3">
    <source>
        <dbReference type="ARBA" id="ARBA00022475"/>
    </source>
</evidence>
<sequence>MTQISIEHSATVTARGDWRLIIASTLGGLFEWYDFYVYAALAVLLSEKFFPKGNETVAFMGTLAAFGAGFLVRPLGALVFGRLGDVVGRKVTFLVTMSMMGMATIGIGLLPTYATAGIWATISLVVLRLIQGFAHGGETGGAVTYLAEYAPAGRRGLQTSFLQTTAAFGLTVAVLITLGLRSVLTHDQFSDWGWRIPFLISVFLLAMSMYIRSKLDETPVFRRMKAAGQISRSPIAESFGAADNLRKVGLLLIVCSGLGAIFGTCLFHSMFFLNKTIGLPIQVVQGIVCTAVIATAPLYLLFGWLSDRIGRKPVLLAACLLSAVTTFPIFKAMTHYGNSALERFVERTPVTVVATDCQFRLFSPPESDCDRIAAQLSDMGVRFDVERTGDKGDAEVRVAGQVLSNPDRNVLRATLIAAGWPEKADPQQANVAMLAVLVFLLDLYLAMIFAPIAAFMAELFPARLRYTSMSLPFHLGAGWIGGFLPFSVAAMNIHFGSFYAGLWYPVAISAAVFIVGLFLVPETYKRVM</sequence>
<dbReference type="SUPFAM" id="SSF103473">
    <property type="entry name" value="MFS general substrate transporter"/>
    <property type="match status" value="1"/>
</dbReference>
<dbReference type="InterPro" id="IPR005828">
    <property type="entry name" value="MFS_sugar_transport-like"/>
</dbReference>
<feature type="transmembrane region" description="Helical" evidence="7">
    <location>
        <begin position="248"/>
        <end position="271"/>
    </location>
</feature>
<dbReference type="GO" id="GO:0005886">
    <property type="term" value="C:plasma membrane"/>
    <property type="evidence" value="ECO:0007669"/>
    <property type="project" value="UniProtKB-SubCell"/>
</dbReference>
<feature type="domain" description="Major facilitator superfamily (MFS) profile" evidence="8">
    <location>
        <begin position="20"/>
        <end position="524"/>
    </location>
</feature>
<dbReference type="Gene3D" id="1.20.1250.20">
    <property type="entry name" value="MFS general substrate transporter like domains"/>
    <property type="match status" value="2"/>
</dbReference>
<feature type="transmembrane region" description="Helical" evidence="7">
    <location>
        <begin position="20"/>
        <end position="45"/>
    </location>
</feature>
<evidence type="ECO:0000256" key="6">
    <source>
        <dbReference type="ARBA" id="ARBA00023136"/>
    </source>
</evidence>
<evidence type="ECO:0000256" key="1">
    <source>
        <dbReference type="ARBA" id="ARBA00004651"/>
    </source>
</evidence>
<dbReference type="PROSITE" id="PS00217">
    <property type="entry name" value="SUGAR_TRANSPORT_2"/>
    <property type="match status" value="1"/>
</dbReference>